<organism evidence="7 8">
    <name type="scientific">Shouchella clausii</name>
    <name type="common">Alkalihalobacillus clausii</name>
    <dbReference type="NCBI Taxonomy" id="79880"/>
    <lineage>
        <taxon>Bacteria</taxon>
        <taxon>Bacillati</taxon>
        <taxon>Bacillota</taxon>
        <taxon>Bacilli</taxon>
        <taxon>Bacillales</taxon>
        <taxon>Bacillaceae</taxon>
        <taxon>Shouchella</taxon>
    </lineage>
</organism>
<accession>A0A268S584</accession>
<dbReference type="RefSeq" id="WP_094428486.1">
    <property type="nucleotide sequence ID" value="NZ_CP019985.1"/>
</dbReference>
<evidence type="ECO:0000256" key="1">
    <source>
        <dbReference type="ARBA" id="ARBA00004141"/>
    </source>
</evidence>
<keyword evidence="2 5" id="KW-0812">Transmembrane</keyword>
<reference evidence="7 8" key="1">
    <citation type="submission" date="2017-07" db="EMBL/GenBank/DDBJ databases">
        <title>Isolation and whole genome analysis of endospore-forming bacteria from heroin.</title>
        <authorList>
            <person name="Kalinowski J."/>
            <person name="Ahrens B."/>
            <person name="Al-Dilaimi A."/>
            <person name="Winkler A."/>
            <person name="Wibberg D."/>
            <person name="Schleenbecker U."/>
            <person name="Ruckert C."/>
            <person name="Wolfel R."/>
            <person name="Grass G."/>
        </authorList>
    </citation>
    <scope>NUCLEOTIDE SEQUENCE [LARGE SCALE GENOMIC DNA]</scope>
    <source>
        <strain evidence="7 8">7523-2</strain>
    </source>
</reference>
<dbReference type="InterPro" id="IPR052165">
    <property type="entry name" value="Membrane_assoc_protease"/>
</dbReference>
<feature type="domain" description="NfeD-like C-terminal" evidence="6">
    <location>
        <begin position="153"/>
        <end position="207"/>
    </location>
</feature>
<comment type="caution">
    <text evidence="7">The sequence shown here is derived from an EMBL/GenBank/DDBJ whole genome shotgun (WGS) entry which is preliminary data.</text>
</comment>
<keyword evidence="3 5" id="KW-1133">Transmembrane helix</keyword>
<dbReference type="InterPro" id="IPR012340">
    <property type="entry name" value="NA-bd_OB-fold"/>
</dbReference>
<gene>
    <name evidence="7" type="ORF">CHH61_03045</name>
</gene>
<dbReference type="GO" id="GO:0005886">
    <property type="term" value="C:plasma membrane"/>
    <property type="evidence" value="ECO:0007669"/>
    <property type="project" value="TreeGrafter"/>
</dbReference>
<dbReference type="InterPro" id="IPR002810">
    <property type="entry name" value="NfeD-like_C"/>
</dbReference>
<dbReference type="GeneID" id="86925801"/>
<feature type="transmembrane region" description="Helical" evidence="5">
    <location>
        <begin position="101"/>
        <end position="124"/>
    </location>
</feature>
<feature type="transmembrane region" description="Helical" evidence="5">
    <location>
        <begin position="30"/>
        <end position="48"/>
    </location>
</feature>
<evidence type="ECO:0000256" key="3">
    <source>
        <dbReference type="ARBA" id="ARBA00022989"/>
    </source>
</evidence>
<dbReference type="PANTHER" id="PTHR33507">
    <property type="entry name" value="INNER MEMBRANE PROTEIN YBBJ"/>
    <property type="match status" value="1"/>
</dbReference>
<keyword evidence="4 5" id="KW-0472">Membrane</keyword>
<evidence type="ECO:0000313" key="8">
    <source>
        <dbReference type="Proteomes" id="UP000216133"/>
    </source>
</evidence>
<dbReference type="AlphaFoldDB" id="A0A268S584"/>
<evidence type="ECO:0000256" key="4">
    <source>
        <dbReference type="ARBA" id="ARBA00023136"/>
    </source>
</evidence>
<dbReference type="Gene3D" id="2.40.50.140">
    <property type="entry name" value="Nucleic acid-binding proteins"/>
    <property type="match status" value="1"/>
</dbReference>
<dbReference type="Pfam" id="PF01957">
    <property type="entry name" value="NfeD"/>
    <property type="match status" value="1"/>
</dbReference>
<evidence type="ECO:0000313" key="7">
    <source>
        <dbReference type="EMBL" id="PAF27664.1"/>
    </source>
</evidence>
<feature type="transmembrane region" description="Helical" evidence="5">
    <location>
        <begin position="6"/>
        <end position="23"/>
    </location>
</feature>
<feature type="transmembrane region" description="Helical" evidence="5">
    <location>
        <begin position="78"/>
        <end position="95"/>
    </location>
</feature>
<evidence type="ECO:0000256" key="5">
    <source>
        <dbReference type="SAM" id="Phobius"/>
    </source>
</evidence>
<feature type="transmembrane region" description="Helical" evidence="5">
    <location>
        <begin position="54"/>
        <end position="71"/>
    </location>
</feature>
<comment type="subcellular location">
    <subcellularLocation>
        <location evidence="1">Membrane</location>
        <topology evidence="1">Multi-pass membrane protein</topology>
    </subcellularLocation>
</comment>
<dbReference type="Proteomes" id="UP000216133">
    <property type="component" value="Unassembled WGS sequence"/>
</dbReference>
<evidence type="ECO:0000259" key="6">
    <source>
        <dbReference type="Pfam" id="PF01957"/>
    </source>
</evidence>
<protein>
    <recommendedName>
        <fullName evidence="6">NfeD-like C-terminal domain-containing protein</fullName>
    </recommendedName>
</protein>
<evidence type="ECO:0000256" key="2">
    <source>
        <dbReference type="ARBA" id="ARBA00022692"/>
    </source>
</evidence>
<proteinExistence type="predicted"/>
<name>A0A268S584_SHOCL</name>
<sequence>MIDWLDSASIGFIVVAFGTLFLIGELLVRARGLFGLLGIGLICMYFIYHLNGDVGTWVIVFYLIGLGLIIFDGNVTSDGTIAAIGVILMIIGLAIPAPDFVYGVLVSFATVIGAFASLLFLKVFPHRNMWAKMTLKDQLSSEKGYNSMNESYKELVGKKGVALTDFRPTGTIDIEGNPYSATSGGRWIKADTEVEVVSVDGTRILVKAVEVENEDDQPANQSNKDHQ</sequence>
<dbReference type="EMBL" id="NPBS01000011">
    <property type="protein sequence ID" value="PAF27664.1"/>
    <property type="molecule type" value="Genomic_DNA"/>
</dbReference>
<dbReference type="SUPFAM" id="SSF141322">
    <property type="entry name" value="NfeD domain-like"/>
    <property type="match status" value="1"/>
</dbReference>
<dbReference type="PANTHER" id="PTHR33507:SF3">
    <property type="entry name" value="INNER MEMBRANE PROTEIN YBBJ"/>
    <property type="match status" value="1"/>
</dbReference>